<dbReference type="InterPro" id="IPR036942">
    <property type="entry name" value="Beta-barrel_TonB_sf"/>
</dbReference>
<dbReference type="Gene3D" id="2.40.170.20">
    <property type="entry name" value="TonB-dependent receptor, beta-barrel domain"/>
    <property type="match status" value="1"/>
</dbReference>
<dbReference type="EMBL" id="JAAKGT010000006">
    <property type="protein sequence ID" value="NGM50881.1"/>
    <property type="molecule type" value="Genomic_DNA"/>
</dbReference>
<keyword evidence="8" id="KW-0732">Signal</keyword>
<keyword evidence="6" id="KW-0998">Cell outer membrane</keyword>
<evidence type="ECO:0000256" key="5">
    <source>
        <dbReference type="ARBA" id="ARBA00023136"/>
    </source>
</evidence>
<protein>
    <submittedName>
        <fullName evidence="10">TonB-dependent receptor</fullName>
    </submittedName>
</protein>
<dbReference type="InterPro" id="IPR037066">
    <property type="entry name" value="Plug_dom_sf"/>
</dbReference>
<keyword evidence="10" id="KW-0675">Receptor</keyword>
<feature type="signal peptide" evidence="8">
    <location>
        <begin position="1"/>
        <end position="29"/>
    </location>
</feature>
<dbReference type="Gene3D" id="2.170.130.10">
    <property type="entry name" value="TonB-dependent receptor, plug domain"/>
    <property type="match status" value="1"/>
</dbReference>
<keyword evidence="4" id="KW-0408">Iron</keyword>
<dbReference type="InterPro" id="IPR012910">
    <property type="entry name" value="Plug_dom"/>
</dbReference>
<keyword evidence="2" id="KW-0813">Transport</keyword>
<evidence type="ECO:0000259" key="9">
    <source>
        <dbReference type="SMART" id="SM00965"/>
    </source>
</evidence>
<evidence type="ECO:0000256" key="2">
    <source>
        <dbReference type="ARBA" id="ARBA00022448"/>
    </source>
</evidence>
<dbReference type="PANTHER" id="PTHR47234">
    <property type="match status" value="1"/>
</dbReference>
<evidence type="ECO:0000256" key="1">
    <source>
        <dbReference type="ARBA" id="ARBA00004442"/>
    </source>
</evidence>
<feature type="chain" id="PRO_5026043791" evidence="8">
    <location>
        <begin position="30"/>
        <end position="950"/>
    </location>
</feature>
<dbReference type="GO" id="GO:0009279">
    <property type="term" value="C:cell outer membrane"/>
    <property type="evidence" value="ECO:0007669"/>
    <property type="project" value="UniProtKB-SubCell"/>
</dbReference>
<dbReference type="GO" id="GO:0006826">
    <property type="term" value="P:iron ion transport"/>
    <property type="evidence" value="ECO:0007669"/>
    <property type="project" value="UniProtKB-KW"/>
</dbReference>
<dbReference type="InterPro" id="IPR011662">
    <property type="entry name" value="Secretin/TonB_short_N"/>
</dbReference>
<proteinExistence type="inferred from homology"/>
<dbReference type="Gene3D" id="3.55.50.30">
    <property type="match status" value="1"/>
</dbReference>
<evidence type="ECO:0000256" key="6">
    <source>
        <dbReference type="ARBA" id="ARBA00023237"/>
    </source>
</evidence>
<dbReference type="Pfam" id="PF00593">
    <property type="entry name" value="TonB_dep_Rec_b-barrel"/>
    <property type="match status" value="1"/>
</dbReference>
<dbReference type="SUPFAM" id="SSF56935">
    <property type="entry name" value="Porins"/>
    <property type="match status" value="1"/>
</dbReference>
<evidence type="ECO:0000313" key="10">
    <source>
        <dbReference type="EMBL" id="NGM50881.1"/>
    </source>
</evidence>
<reference evidence="10" key="1">
    <citation type="submission" date="2020-02" db="EMBL/GenBank/DDBJ databases">
        <authorList>
            <person name="Gao J."/>
            <person name="Sun J."/>
        </authorList>
    </citation>
    <scope>NUCLEOTIDE SEQUENCE</scope>
    <source>
        <strain evidence="10">602-2</strain>
    </source>
</reference>
<dbReference type="PANTHER" id="PTHR47234:SF2">
    <property type="entry name" value="TONB-DEPENDENT RECEPTOR"/>
    <property type="match status" value="1"/>
</dbReference>
<name>A0A6G4QZB3_9CAUL</name>
<evidence type="ECO:0000256" key="7">
    <source>
        <dbReference type="RuleBase" id="RU003357"/>
    </source>
</evidence>
<dbReference type="RefSeq" id="WP_165259799.1">
    <property type="nucleotide sequence ID" value="NZ_JAAKGT010000006.1"/>
</dbReference>
<comment type="subcellular location">
    <subcellularLocation>
        <location evidence="1 7">Cell outer membrane</location>
    </subcellularLocation>
</comment>
<evidence type="ECO:0000256" key="8">
    <source>
        <dbReference type="SAM" id="SignalP"/>
    </source>
</evidence>
<comment type="similarity">
    <text evidence="7">Belongs to the TonB-dependent receptor family.</text>
</comment>
<evidence type="ECO:0000256" key="4">
    <source>
        <dbReference type="ARBA" id="ARBA00023004"/>
    </source>
</evidence>
<keyword evidence="3" id="KW-0410">Iron transport</keyword>
<organism evidence="10">
    <name type="scientific">Caulobacter sp. 602-2</name>
    <dbReference type="NCBI Taxonomy" id="2710887"/>
    <lineage>
        <taxon>Bacteria</taxon>
        <taxon>Pseudomonadati</taxon>
        <taxon>Pseudomonadota</taxon>
        <taxon>Alphaproteobacteria</taxon>
        <taxon>Caulobacterales</taxon>
        <taxon>Caulobacteraceae</taxon>
        <taxon>Caulobacter</taxon>
    </lineage>
</organism>
<keyword evidence="3" id="KW-0406">Ion transport</keyword>
<comment type="caution">
    <text evidence="10">The sequence shown here is derived from an EMBL/GenBank/DDBJ whole genome shotgun (WGS) entry which is preliminary data.</text>
</comment>
<dbReference type="AlphaFoldDB" id="A0A6G4QZB3"/>
<feature type="domain" description="Secretin/TonB short N-terminal" evidence="9">
    <location>
        <begin position="54"/>
        <end position="103"/>
    </location>
</feature>
<gene>
    <name evidence="10" type="ORF">G5B46_14805</name>
</gene>
<dbReference type="InterPro" id="IPR000531">
    <property type="entry name" value="Beta-barrel_TonB"/>
</dbReference>
<evidence type="ECO:0000256" key="3">
    <source>
        <dbReference type="ARBA" id="ARBA00022496"/>
    </source>
</evidence>
<dbReference type="SMART" id="SM00965">
    <property type="entry name" value="STN"/>
    <property type="match status" value="1"/>
</dbReference>
<keyword evidence="7" id="KW-0798">TonB box</keyword>
<accession>A0A6G4QZB3</accession>
<keyword evidence="5 7" id="KW-0472">Membrane</keyword>
<sequence>MGNTIMRKLTLASGVAALALMTCAFPAAAQQRAFDIPAVDAVSAMRLFALQTGQPYIEPPAGARRITVNPVKGDFTPEEALARMLAGTDLAATQQTTVVLQLVPKPTAATPPAEAQNVSGILSSAAKDDASRLLSGEGLPRWGTLNAEEALNALPQFVGDKTAFSNSDGDGTATANLRGLGANRTLVLVNGRRYIPSGLSQTVDLNTIPTFLIEGVSSAGGVEAGTDGLAGAIDFRLRKVDGLEVGADYGLTGRGDGERFAAHLALGTDFAGGKGHLTAYGEYLDRSAISQGERAVSSVPLADQGGKLTPVISTSTPGGRFVIAPTITVPGARGVPTVVVNRAAGTTFGSSLGATFSAPGATSRNYSVDDGYNAAPDIYLQTPQTRWSIGAFGEYEVNPQITAYAELAYSGNTVTTQLAPTEITGRFRINTAANAKFFTAADNAAIAAIDANEELIRAAFVATGVRPDTTYTTNYYLPGAGVAILDIYRRLSEVGARTSEYDRRAVRAVLGVKGQLAPRWSYDAYFSYASTRDANTQQGGVSLTAFTKAVELATINIYGPGSLTPEMVRSIAVVLQNNEQSDLSVAHASTQGELFNLGLGAKDATVTVGGEYRRNSGRYTPDALLLTGDVVGFSAATAANGHYDVREVFGQLEVPIAAGRPFIDLLQVDGGLRYSDYSLDAVGSTYTYDLGGFWAPNQQIGFVARYERGTRAPSLGELYGFNGNAYLKAETSKSLILGAVFTPSAAPGLSTSLSHFSIDVSDMILQSQIAATPNSNLASQKTSGWDLRADYSRPLAFGAFSDRSLLQVSVTGAYTDKNELRTGGASSSLIDLAGKFSSSTGTLQAKQKWVSTLAWQDGPLTTSLRWRHLGAVKDGDPSTTYAVEKIDAYNLYDLSVSYAFANQVRITAGINNLLDEPAPVLGSNQDQGNTYPSAYDVRGRDVFISTKARF</sequence>
<dbReference type="Pfam" id="PF07715">
    <property type="entry name" value="Plug"/>
    <property type="match status" value="1"/>
</dbReference>